<evidence type="ECO:0000313" key="3">
    <source>
        <dbReference type="Proteomes" id="UP000189933"/>
    </source>
</evidence>
<feature type="domain" description="Carbohydrate binding module family 25" evidence="1">
    <location>
        <begin position="26"/>
        <end position="106"/>
    </location>
</feature>
<organism evidence="2 3">
    <name type="scientific">Carboxydocella sporoproducens DSM 16521</name>
    <dbReference type="NCBI Taxonomy" id="1121270"/>
    <lineage>
        <taxon>Bacteria</taxon>
        <taxon>Bacillati</taxon>
        <taxon>Bacillota</taxon>
        <taxon>Clostridia</taxon>
        <taxon>Eubacteriales</taxon>
        <taxon>Clostridiales Family XVI. Incertae Sedis</taxon>
        <taxon>Carboxydocella</taxon>
    </lineage>
</organism>
<dbReference type="Pfam" id="PF16760">
    <property type="entry name" value="CBM53"/>
    <property type="match status" value="1"/>
</dbReference>
<dbReference type="GO" id="GO:2001070">
    <property type="term" value="F:starch binding"/>
    <property type="evidence" value="ECO:0007669"/>
    <property type="project" value="InterPro"/>
</dbReference>
<dbReference type="Proteomes" id="UP000189933">
    <property type="component" value="Unassembled WGS sequence"/>
</dbReference>
<name>A0A1T4ME61_9FIRM</name>
<dbReference type="InterPro" id="IPR013783">
    <property type="entry name" value="Ig-like_fold"/>
</dbReference>
<keyword evidence="3" id="KW-1185">Reference proteome</keyword>
<protein>
    <submittedName>
        <fullName evidence="2">Starch/carbohydrate-binding module (Family 53)</fullName>
    </submittedName>
</protein>
<dbReference type="AlphaFoldDB" id="A0A1T4ME61"/>
<proteinExistence type="predicted"/>
<dbReference type="Gene3D" id="2.60.40.10">
    <property type="entry name" value="Immunoglobulins"/>
    <property type="match status" value="1"/>
</dbReference>
<dbReference type="SMART" id="SM01066">
    <property type="entry name" value="CBM_25"/>
    <property type="match status" value="1"/>
</dbReference>
<reference evidence="3" key="1">
    <citation type="submission" date="2017-02" db="EMBL/GenBank/DDBJ databases">
        <authorList>
            <person name="Varghese N."/>
            <person name="Submissions S."/>
        </authorList>
    </citation>
    <scope>NUCLEOTIDE SEQUENCE [LARGE SCALE GENOMIC DNA]</scope>
    <source>
        <strain evidence="3">DSM 16521</strain>
    </source>
</reference>
<dbReference type="InterPro" id="IPR005085">
    <property type="entry name" value="CBM25"/>
</dbReference>
<accession>A0A1T4ME61</accession>
<sequence length="107" mass="11759">MHHIAIEGTGHLVNGVVAGPLPVARGGSVTIIYNGLLANSGASQVYLHAGYGPDWHDSLDMPMVRTARGWENTIQVQDVHELNFCFRDAANNWDNNNGHNWRLEVIS</sequence>
<evidence type="ECO:0000259" key="1">
    <source>
        <dbReference type="SMART" id="SM01066"/>
    </source>
</evidence>
<gene>
    <name evidence="2" type="ORF">SAMN02745885_00522</name>
</gene>
<dbReference type="RefSeq" id="WP_242946644.1">
    <property type="nucleotide sequence ID" value="NZ_FUXM01000004.1"/>
</dbReference>
<dbReference type="EMBL" id="FUXM01000004">
    <property type="protein sequence ID" value="SJZ65146.1"/>
    <property type="molecule type" value="Genomic_DNA"/>
</dbReference>
<evidence type="ECO:0000313" key="2">
    <source>
        <dbReference type="EMBL" id="SJZ65146.1"/>
    </source>
</evidence>